<proteinExistence type="predicted"/>
<feature type="chain" id="PRO_5026076135" evidence="2">
    <location>
        <begin position="24"/>
        <end position="598"/>
    </location>
</feature>
<evidence type="ECO:0000259" key="3">
    <source>
        <dbReference type="Pfam" id="PF00496"/>
    </source>
</evidence>
<dbReference type="SUPFAM" id="SSF53850">
    <property type="entry name" value="Periplasmic binding protein-like II"/>
    <property type="match status" value="1"/>
</dbReference>
<dbReference type="GO" id="GO:0015833">
    <property type="term" value="P:peptide transport"/>
    <property type="evidence" value="ECO:0007669"/>
    <property type="project" value="TreeGrafter"/>
</dbReference>
<feature type="domain" description="Solute-binding protein family 5" evidence="3">
    <location>
        <begin position="123"/>
        <end position="512"/>
    </location>
</feature>
<dbReference type="Gene3D" id="3.10.105.10">
    <property type="entry name" value="Dipeptide-binding Protein, Domain 3"/>
    <property type="match status" value="1"/>
</dbReference>
<dbReference type="CDD" id="cd08506">
    <property type="entry name" value="PBP2_clavulanate_OppA2"/>
    <property type="match status" value="1"/>
</dbReference>
<dbReference type="Proteomes" id="UP000501179">
    <property type="component" value="Chromosome"/>
</dbReference>
<dbReference type="AlphaFoldDB" id="A0A6G9GXS6"/>
<dbReference type="PANTHER" id="PTHR30290:SF83">
    <property type="entry name" value="ABC TRANSPORTER SUBSTRATE-BINDING PROTEIN"/>
    <property type="match status" value="1"/>
</dbReference>
<name>A0A6G9GXS6_9ACTN</name>
<dbReference type="InterPro" id="IPR030678">
    <property type="entry name" value="Peptide/Ni-bd"/>
</dbReference>
<dbReference type="InterPro" id="IPR039424">
    <property type="entry name" value="SBP_5"/>
</dbReference>
<feature type="signal peptide" evidence="2">
    <location>
        <begin position="1"/>
        <end position="23"/>
    </location>
</feature>
<reference evidence="4 5" key="1">
    <citation type="submission" date="2020-03" db="EMBL/GenBank/DDBJ databases">
        <title>A novel species.</title>
        <authorList>
            <person name="Gao J."/>
        </authorList>
    </citation>
    <scope>NUCLEOTIDE SEQUENCE [LARGE SCALE GENOMIC DNA]</scope>
    <source>
        <strain evidence="4 5">QMT-12</strain>
    </source>
</reference>
<organism evidence="4 5">
    <name type="scientific">Streptomyces liangshanensis</name>
    <dbReference type="NCBI Taxonomy" id="2717324"/>
    <lineage>
        <taxon>Bacteria</taxon>
        <taxon>Bacillati</taxon>
        <taxon>Actinomycetota</taxon>
        <taxon>Actinomycetes</taxon>
        <taxon>Kitasatosporales</taxon>
        <taxon>Streptomycetaceae</taxon>
        <taxon>Streptomyces</taxon>
    </lineage>
</organism>
<keyword evidence="5" id="KW-1185">Reference proteome</keyword>
<evidence type="ECO:0000313" key="4">
    <source>
        <dbReference type="EMBL" id="QIQ02859.1"/>
    </source>
</evidence>
<keyword evidence="2" id="KW-0732">Signal</keyword>
<dbReference type="PROSITE" id="PS51257">
    <property type="entry name" value="PROKAR_LIPOPROTEIN"/>
    <property type="match status" value="1"/>
</dbReference>
<dbReference type="EMBL" id="CP050177">
    <property type="protein sequence ID" value="QIQ02859.1"/>
    <property type="molecule type" value="Genomic_DNA"/>
</dbReference>
<evidence type="ECO:0000256" key="1">
    <source>
        <dbReference type="SAM" id="MobiDB-lite"/>
    </source>
</evidence>
<dbReference type="Pfam" id="PF00496">
    <property type="entry name" value="SBP_bac_5"/>
    <property type="match status" value="1"/>
</dbReference>
<sequence>MSLSRRNFVIATSVAVGGSMALAACSSGGGSDSGSGSGGTGATSGATKVAPTSVKVGTAADSKGPAPEIPGAVKGGTIRPIGLSDFSHLDPQRIYFAWNSQVGNLYIRALTGYKTAPDGAQTLVGDLATDTGTTPDGGKTWTFTLKDGLKWEDGSELTVEDVRHGIERGFASFTTDGAGYVQAALTGNQDFRSVYKGPYSGKHLSSIVTDAGAKTITFHLKKAHPDLNFTLAMSSYGAVPVKLDTKEKYDKDPVSSGPYRIKSHAPDKSMVLVRNEHWDPATDAIHNAYPDSFAFEFGPQPIPLADRLIADSGDDQFALMAYSAVPAERIQQVLTNGDLKKRSVVGLVGATYYYAINMKRIKDLKVRQALIHAWPLEQIRSIYGGPSAGDYATTILPPSILGRKEFDVYGKLKKPQGDPAKAKQLLTEAGKVGTTIVYAYQQSDTYDKTQVVIVNALKAAGFNPVAKPLNPTNYYDQIQQIDNKFDVMWFGWSPDWPTGYTMLQPLFDGRAIGNGQNNVSQLNVPAINRTIDKDDAIADPKAQGAAWSALDEQLMKEQAPIIPETYQRRTYLYGSKVGGALFDPQFDSAILYKLYVKA</sequence>
<feature type="compositionally biased region" description="Gly residues" evidence="1">
    <location>
        <begin position="27"/>
        <end position="42"/>
    </location>
</feature>
<accession>A0A6G9GXS6</accession>
<evidence type="ECO:0000313" key="5">
    <source>
        <dbReference type="Proteomes" id="UP000501179"/>
    </source>
</evidence>
<dbReference type="KEGG" id="slia:HA039_11470"/>
<dbReference type="GO" id="GO:0043190">
    <property type="term" value="C:ATP-binding cassette (ABC) transporter complex"/>
    <property type="evidence" value="ECO:0007669"/>
    <property type="project" value="InterPro"/>
</dbReference>
<dbReference type="GO" id="GO:1904680">
    <property type="term" value="F:peptide transmembrane transporter activity"/>
    <property type="evidence" value="ECO:0007669"/>
    <property type="project" value="TreeGrafter"/>
</dbReference>
<dbReference type="Gene3D" id="3.40.190.10">
    <property type="entry name" value="Periplasmic binding protein-like II"/>
    <property type="match status" value="1"/>
</dbReference>
<dbReference type="PIRSF" id="PIRSF002741">
    <property type="entry name" value="MppA"/>
    <property type="match status" value="1"/>
</dbReference>
<protein>
    <submittedName>
        <fullName evidence="4">ABC transporter substrate-binding protein</fullName>
    </submittedName>
</protein>
<feature type="region of interest" description="Disordered" evidence="1">
    <location>
        <begin position="27"/>
        <end position="49"/>
    </location>
</feature>
<dbReference type="InterPro" id="IPR000914">
    <property type="entry name" value="SBP_5_dom"/>
</dbReference>
<dbReference type="RefSeq" id="WP_167027638.1">
    <property type="nucleotide sequence ID" value="NZ_CP050177.1"/>
</dbReference>
<gene>
    <name evidence="4" type="ORF">HA039_11470</name>
</gene>
<evidence type="ECO:0000256" key="2">
    <source>
        <dbReference type="SAM" id="SignalP"/>
    </source>
</evidence>
<dbReference type="GO" id="GO:0042597">
    <property type="term" value="C:periplasmic space"/>
    <property type="evidence" value="ECO:0007669"/>
    <property type="project" value="UniProtKB-ARBA"/>
</dbReference>
<dbReference type="PANTHER" id="PTHR30290">
    <property type="entry name" value="PERIPLASMIC BINDING COMPONENT OF ABC TRANSPORTER"/>
    <property type="match status" value="1"/>
</dbReference>